<keyword evidence="5" id="KW-0812">Transmembrane</keyword>
<dbReference type="AlphaFoldDB" id="A0A0D9VUN7"/>
<reference evidence="9" key="2">
    <citation type="submission" date="2013-12" db="EMBL/GenBank/DDBJ databases">
        <authorList>
            <person name="Yu Y."/>
            <person name="Lee S."/>
            <person name="de Baynast K."/>
            <person name="Wissotski M."/>
            <person name="Liu L."/>
            <person name="Talag J."/>
            <person name="Goicoechea J."/>
            <person name="Angelova A."/>
            <person name="Jetty R."/>
            <person name="Kudrna D."/>
            <person name="Golser W."/>
            <person name="Rivera L."/>
            <person name="Zhang J."/>
            <person name="Wing R."/>
        </authorList>
    </citation>
    <scope>NUCLEOTIDE SEQUENCE</scope>
</reference>
<evidence type="ECO:0000313" key="8">
    <source>
        <dbReference type="EnsemblPlants" id="LPERR03G16880.1"/>
    </source>
</evidence>
<evidence type="ECO:0000256" key="2">
    <source>
        <dbReference type="ARBA" id="ARBA00022729"/>
    </source>
</evidence>
<evidence type="ECO:0000256" key="1">
    <source>
        <dbReference type="ARBA" id="ARBA00009748"/>
    </source>
</evidence>
<evidence type="ECO:0000256" key="4">
    <source>
        <dbReference type="ARBA" id="ARBA00023180"/>
    </source>
</evidence>
<evidence type="ECO:0000256" key="5">
    <source>
        <dbReference type="SAM" id="Phobius"/>
    </source>
</evidence>
<organism evidence="8 9">
    <name type="scientific">Leersia perrieri</name>
    <dbReference type="NCBI Taxonomy" id="77586"/>
    <lineage>
        <taxon>Eukaryota</taxon>
        <taxon>Viridiplantae</taxon>
        <taxon>Streptophyta</taxon>
        <taxon>Embryophyta</taxon>
        <taxon>Tracheophyta</taxon>
        <taxon>Spermatophyta</taxon>
        <taxon>Magnoliopsida</taxon>
        <taxon>Liliopsida</taxon>
        <taxon>Poales</taxon>
        <taxon>Poaceae</taxon>
        <taxon>BOP clade</taxon>
        <taxon>Oryzoideae</taxon>
        <taxon>Oryzeae</taxon>
        <taxon>Oryzinae</taxon>
        <taxon>Leersia</taxon>
    </lineage>
</organism>
<dbReference type="InterPro" id="IPR043325">
    <property type="entry name" value="LTSS"/>
</dbReference>
<evidence type="ECO:0000256" key="3">
    <source>
        <dbReference type="ARBA" id="ARBA00023157"/>
    </source>
</evidence>
<keyword evidence="2 6" id="KW-0732">Signal</keyword>
<reference evidence="8" key="3">
    <citation type="submission" date="2015-04" db="UniProtKB">
        <authorList>
            <consortium name="EnsemblPlants"/>
        </authorList>
    </citation>
    <scope>IDENTIFICATION</scope>
</reference>
<proteinExistence type="inferred from homology"/>
<dbReference type="InterPro" id="IPR016140">
    <property type="entry name" value="Bifunc_inhib/LTP/seed_store"/>
</dbReference>
<dbReference type="Proteomes" id="UP000032180">
    <property type="component" value="Chromosome 3"/>
</dbReference>
<dbReference type="Gramene" id="LPERR03G16880.1">
    <property type="protein sequence ID" value="LPERR03G16880.1"/>
    <property type="gene ID" value="LPERR03G16880"/>
</dbReference>
<name>A0A0D9VUN7_9ORYZ</name>
<feature type="transmembrane region" description="Helical" evidence="5">
    <location>
        <begin position="151"/>
        <end position="171"/>
    </location>
</feature>
<dbReference type="STRING" id="77586.A0A0D9VUN7"/>
<dbReference type="SUPFAM" id="SSF47699">
    <property type="entry name" value="Bifunctional inhibitor/lipid-transfer protein/seed storage 2S albumin"/>
    <property type="match status" value="1"/>
</dbReference>
<dbReference type="eggNOG" id="ENOG502R3GD">
    <property type="taxonomic scope" value="Eukaryota"/>
</dbReference>
<evidence type="ECO:0000256" key="6">
    <source>
        <dbReference type="SAM" id="SignalP"/>
    </source>
</evidence>
<accession>A0A0D9VUN7</accession>
<protein>
    <recommendedName>
        <fullName evidence="7">Bifunctional inhibitor/plant lipid transfer protein/seed storage helical domain-containing protein</fullName>
    </recommendedName>
</protein>
<feature type="chain" id="PRO_5002348372" description="Bifunctional inhibitor/plant lipid transfer protein/seed storage helical domain-containing protein" evidence="6">
    <location>
        <begin position="23"/>
        <end position="173"/>
    </location>
</feature>
<sequence length="173" mass="16738">MAAAPAFCLLALALALAAAVDGATSPAPAPAVDCLSEALKLSDCLDYVTPGNAAAKRPSKTCCTEVKSALKDSVAVGCLCSAFSSKGQLPIPINVTRAFHLPAACGADSHALTRCLAPSPSPSMAPGTPSSGSGGAAAAPANGAAAARSPVVSTTAVLVVAAVAAPVLAFFHL</sequence>
<keyword evidence="3" id="KW-1015">Disulfide bond</keyword>
<feature type="domain" description="Bifunctional inhibitor/plant lipid transfer protein/seed storage helical" evidence="7">
    <location>
        <begin position="18"/>
        <end position="115"/>
    </location>
</feature>
<keyword evidence="4" id="KW-0325">Glycoprotein</keyword>
<dbReference type="PROSITE" id="PS00306">
    <property type="entry name" value="CASEIN_ALPHA_BETA"/>
    <property type="match status" value="1"/>
</dbReference>
<feature type="signal peptide" evidence="6">
    <location>
        <begin position="1"/>
        <end position="22"/>
    </location>
</feature>
<keyword evidence="9" id="KW-1185">Reference proteome</keyword>
<dbReference type="EnsemblPlants" id="LPERR03G16880.1">
    <property type="protein sequence ID" value="LPERR03G16880.1"/>
    <property type="gene ID" value="LPERR03G16880"/>
</dbReference>
<keyword evidence="5" id="KW-1133">Transmembrane helix</keyword>
<dbReference type="CDD" id="cd00010">
    <property type="entry name" value="AAI_LTSS"/>
    <property type="match status" value="1"/>
</dbReference>
<reference evidence="8 9" key="1">
    <citation type="submission" date="2012-08" db="EMBL/GenBank/DDBJ databases">
        <title>Oryza genome evolution.</title>
        <authorList>
            <person name="Wing R.A."/>
        </authorList>
    </citation>
    <scope>NUCLEOTIDE SEQUENCE</scope>
</reference>
<dbReference type="Pfam" id="PF14368">
    <property type="entry name" value="LTP_2"/>
    <property type="match status" value="1"/>
</dbReference>
<keyword evidence="5" id="KW-0472">Membrane</keyword>
<dbReference type="InterPro" id="IPR036312">
    <property type="entry name" value="Bifun_inhib/LTP/seed_sf"/>
</dbReference>
<dbReference type="InterPro" id="IPR031305">
    <property type="entry name" value="Casein_CS"/>
</dbReference>
<comment type="similarity">
    <text evidence="1">Belongs to the plant LTP family.</text>
</comment>
<evidence type="ECO:0000259" key="7">
    <source>
        <dbReference type="Pfam" id="PF14368"/>
    </source>
</evidence>
<evidence type="ECO:0000313" key="9">
    <source>
        <dbReference type="Proteomes" id="UP000032180"/>
    </source>
</evidence>
<dbReference type="HOGENOM" id="CLU_089796_5_2_1"/>
<dbReference type="Gene3D" id="1.10.110.10">
    <property type="entry name" value="Plant lipid-transfer and hydrophobic proteins"/>
    <property type="match status" value="1"/>
</dbReference>
<dbReference type="PANTHER" id="PTHR33044">
    <property type="entry name" value="BIFUNCTIONAL INHIBITOR/LIPID-TRANSFER PROTEIN/SEED STORAGE 2S ALBUMIN SUPERFAMILY PROTEIN-RELATED"/>
    <property type="match status" value="1"/>
</dbReference>